<evidence type="ECO:0000313" key="1">
    <source>
        <dbReference type="EMBL" id="OJA14075.1"/>
    </source>
</evidence>
<evidence type="ECO:0000313" key="2">
    <source>
        <dbReference type="Proteomes" id="UP000183567"/>
    </source>
</evidence>
<sequence>MNDIRDTLDGTVTLRLNSLTPARGVSRTLEYICGGIRTYSRPVWKYGISCPFDAPYALRTAHGVGSDSASFVSRADKVCGLDGMTAKHEKIRAEVVAFRDLVHSDTRTLQSQLRNMGSSMGQKLVLQRHFEHIPEVS</sequence>
<organism evidence="1 2">
    <name type="scientific">Rhizopogon vesiculosus</name>
    <dbReference type="NCBI Taxonomy" id="180088"/>
    <lineage>
        <taxon>Eukaryota</taxon>
        <taxon>Fungi</taxon>
        <taxon>Dikarya</taxon>
        <taxon>Basidiomycota</taxon>
        <taxon>Agaricomycotina</taxon>
        <taxon>Agaricomycetes</taxon>
        <taxon>Agaricomycetidae</taxon>
        <taxon>Boletales</taxon>
        <taxon>Suillineae</taxon>
        <taxon>Rhizopogonaceae</taxon>
        <taxon>Rhizopogon</taxon>
    </lineage>
</organism>
<accession>A0A1J8Q289</accession>
<comment type="caution">
    <text evidence="1">The sequence shown here is derived from an EMBL/GenBank/DDBJ whole genome shotgun (WGS) entry which is preliminary data.</text>
</comment>
<dbReference type="EMBL" id="LVVM01003904">
    <property type="protein sequence ID" value="OJA14075.1"/>
    <property type="molecule type" value="Genomic_DNA"/>
</dbReference>
<keyword evidence="2" id="KW-1185">Reference proteome</keyword>
<dbReference type="Proteomes" id="UP000183567">
    <property type="component" value="Unassembled WGS sequence"/>
</dbReference>
<dbReference type="AlphaFoldDB" id="A0A1J8Q289"/>
<reference evidence="1 2" key="1">
    <citation type="submission" date="2016-03" db="EMBL/GenBank/DDBJ databases">
        <title>Comparative genomics of the ectomycorrhizal sister species Rhizopogon vinicolor and Rhizopogon vesiculosus (Basidiomycota: Boletales) reveals a divergence of the mating type B locus.</title>
        <authorList>
            <person name="Mujic A.B."/>
            <person name="Kuo A."/>
            <person name="Tritt A."/>
            <person name="Lipzen A."/>
            <person name="Chen C."/>
            <person name="Johnson J."/>
            <person name="Sharma A."/>
            <person name="Barry K."/>
            <person name="Grigoriev I.V."/>
            <person name="Spatafora J.W."/>
        </authorList>
    </citation>
    <scope>NUCLEOTIDE SEQUENCE [LARGE SCALE GENOMIC DNA]</scope>
    <source>
        <strain evidence="1 2">AM-OR11-056</strain>
    </source>
</reference>
<name>A0A1J8Q289_9AGAM</name>
<dbReference type="OrthoDB" id="3059542at2759"/>
<gene>
    <name evidence="1" type="ORF">AZE42_10504</name>
</gene>
<proteinExistence type="predicted"/>
<protein>
    <submittedName>
        <fullName evidence="1">Uncharacterized protein</fullName>
    </submittedName>
</protein>